<feature type="region of interest" description="Disordered" evidence="1">
    <location>
        <begin position="480"/>
        <end position="616"/>
    </location>
</feature>
<feature type="compositionally biased region" description="Basic and acidic residues" evidence="1">
    <location>
        <begin position="518"/>
        <end position="528"/>
    </location>
</feature>
<proteinExistence type="predicted"/>
<dbReference type="Pfam" id="PF26130">
    <property type="entry name" value="PB1-like"/>
    <property type="match status" value="1"/>
</dbReference>
<gene>
    <name evidence="3" type="ORF">H5410_029866</name>
</gene>
<dbReference type="PANTHER" id="PTHR31973">
    <property type="entry name" value="POLYPROTEIN, PUTATIVE-RELATED"/>
    <property type="match status" value="1"/>
</dbReference>
<protein>
    <recommendedName>
        <fullName evidence="2">PB1-like domain-containing protein</fullName>
    </recommendedName>
</protein>
<dbReference type="InterPro" id="IPR058594">
    <property type="entry name" value="PB1-like_dom_pln"/>
</dbReference>
<accession>A0A9J5YFU5</accession>
<dbReference type="EMBL" id="JACXVP010000006">
    <property type="protein sequence ID" value="KAG5598496.1"/>
    <property type="molecule type" value="Genomic_DNA"/>
</dbReference>
<organism evidence="3 4">
    <name type="scientific">Solanum commersonii</name>
    <name type="common">Commerson's wild potato</name>
    <name type="synonym">Commerson's nightshade</name>
    <dbReference type="NCBI Taxonomy" id="4109"/>
    <lineage>
        <taxon>Eukaryota</taxon>
        <taxon>Viridiplantae</taxon>
        <taxon>Streptophyta</taxon>
        <taxon>Embryophyta</taxon>
        <taxon>Tracheophyta</taxon>
        <taxon>Spermatophyta</taxon>
        <taxon>Magnoliopsida</taxon>
        <taxon>eudicotyledons</taxon>
        <taxon>Gunneridae</taxon>
        <taxon>Pentapetalae</taxon>
        <taxon>asterids</taxon>
        <taxon>lamiids</taxon>
        <taxon>Solanales</taxon>
        <taxon>Solanaceae</taxon>
        <taxon>Solanoideae</taxon>
        <taxon>Solaneae</taxon>
        <taxon>Solanum</taxon>
    </lineage>
</organism>
<reference evidence="3 4" key="1">
    <citation type="submission" date="2020-09" db="EMBL/GenBank/DDBJ databases">
        <title>De no assembly of potato wild relative species, Solanum commersonii.</title>
        <authorList>
            <person name="Cho K."/>
        </authorList>
    </citation>
    <scope>NUCLEOTIDE SEQUENCE [LARGE SCALE GENOMIC DNA]</scope>
    <source>
        <strain evidence="3">LZ3.2</strain>
        <tissue evidence="3">Leaf</tissue>
    </source>
</reference>
<sequence length="763" mass="84733">MSSIMLCLWGISGFTFITLKLYHGGALLYEGEEERYVGGLVSEYVDVDVDTISYFEIKDYIKELGYSPNCKFSIQSPNSCILGDTDNDDILLAICNCLQNGAILEVYVHMPEEESGTTFNKVGTTENRASENIEYNDVVCKMMSTEKSDDSEDSELLEDDQYGSDVHKDLIQLRAEKRSFLRRRKRRERISADTEEVPYGNAGADLGFDETTINTNTLEGRLGGGEPYYASSDACSFETDRDDNCLEEGEKMRLKLPNTKRKIHTTDSVRFDPNSKKIMWQLGMVFESVKEFRLAVTKKKYNVHVGKTITRRARAKILNEIMGDHVKEFGRILDYKDELLRSNPESTCVVKLGEANESGRVNWKGLQRKKLFWKCARSTSEAEFRENLEELSKLGTCIVDDLIYYDKEYWCKVYFNCEVKFDAIDNNMCESFNAWILSARHKTIISMLEEIRIKVMTSLFHVKGHNKRSCHLRRNDGVGSIAEEHRATPTSNVEEPSSSRKGRGRGRPKKSTNIESEPVAKKGRDRPKSASACASASASASASKVAPRTTAPPTTSRTSRHEASASASASASRAAPRTTAPPTTSRTLTHEASASVSGAGVSSRAWSGRGRGRGLGSATRAINYPLESWFICSQGSATQGVDQNTNVAPKETATARKGKGVGNTTQFKRPRVIGMGVFQAENGFKTFNASIPGLPSSRILAGPKRILRSNVVTGDVGLKPTSGLKWKGNQAITTRRLQQIRDQSRLSNPNASSSSQPRDQWKL</sequence>
<dbReference type="OrthoDB" id="1660333at2759"/>
<evidence type="ECO:0000259" key="2">
    <source>
        <dbReference type="Pfam" id="PF26130"/>
    </source>
</evidence>
<evidence type="ECO:0000256" key="1">
    <source>
        <dbReference type="SAM" id="MobiDB-lite"/>
    </source>
</evidence>
<feature type="compositionally biased region" description="Low complexity" evidence="1">
    <location>
        <begin position="564"/>
        <end position="608"/>
    </location>
</feature>
<feature type="compositionally biased region" description="Basic residues" evidence="1">
    <location>
        <begin position="500"/>
        <end position="510"/>
    </location>
</feature>
<name>A0A9J5YFU5_SOLCO</name>
<dbReference type="PANTHER" id="PTHR31973:SF197">
    <property type="entry name" value="SWIM-TYPE DOMAIN-CONTAINING PROTEIN"/>
    <property type="match status" value="1"/>
</dbReference>
<feature type="domain" description="PB1-like" evidence="2">
    <location>
        <begin position="15"/>
        <end position="109"/>
    </location>
</feature>
<keyword evidence="4" id="KW-1185">Reference proteome</keyword>
<dbReference type="AlphaFoldDB" id="A0A9J5YFU5"/>
<comment type="caution">
    <text evidence="3">The sequence shown here is derived from an EMBL/GenBank/DDBJ whole genome shotgun (WGS) entry which is preliminary data.</text>
</comment>
<evidence type="ECO:0000313" key="3">
    <source>
        <dbReference type="EMBL" id="KAG5598496.1"/>
    </source>
</evidence>
<evidence type="ECO:0000313" key="4">
    <source>
        <dbReference type="Proteomes" id="UP000824120"/>
    </source>
</evidence>
<feature type="region of interest" description="Disordered" evidence="1">
    <location>
        <begin position="738"/>
        <end position="763"/>
    </location>
</feature>
<dbReference type="Proteomes" id="UP000824120">
    <property type="component" value="Chromosome 6"/>
</dbReference>
<feature type="compositionally biased region" description="Low complexity" evidence="1">
    <location>
        <begin position="529"/>
        <end position="557"/>
    </location>
</feature>
<feature type="compositionally biased region" description="Low complexity" evidence="1">
    <location>
        <begin position="745"/>
        <end position="763"/>
    </location>
</feature>